<dbReference type="Pfam" id="PF13614">
    <property type="entry name" value="AAA_31"/>
    <property type="match status" value="1"/>
</dbReference>
<sequence length="349" mass="38777">MAIYAFWNNKGGVGKSYLTFQVATEYARQHPEKRVLVIDLCPQANSSSMLLGGLVHGEAALDQLSLAAPPRTISGYIEDRVRSPYVSPRSGGHYVVQVSATNPEVPPNVHLVCGDEQLEIQSSRVLGATNPGPQDAWRIVHQWISDLISDITVGWDDYTVFIDCNPSFTIYTELAMAASDRLIVPFTADGSSKRAVRALLALIYGVQRNPGAQISQFYLNTQQFRLTTPRIYAYVGNRLTQNLGPASAFRAVVNEIGDEIFRVWLANPNQFEIHPNGALPPRTRTEFKRMFQYQINDANTSSVVSSTLGIPMHRLVAGIKNVMGRNVMVNQTQLNSLQPNIRDFVQEIE</sequence>
<proteinExistence type="predicted"/>
<keyword evidence="3" id="KW-1185">Reference proteome</keyword>
<dbReference type="InterPro" id="IPR025669">
    <property type="entry name" value="AAA_dom"/>
</dbReference>
<protein>
    <submittedName>
        <fullName evidence="2">Cellulose biosynthesis protein BcsQ</fullName>
    </submittedName>
</protein>
<gene>
    <name evidence="2" type="ORF">QO010_001991</name>
</gene>
<dbReference type="InterPro" id="IPR027417">
    <property type="entry name" value="P-loop_NTPase"/>
</dbReference>
<dbReference type="RefSeq" id="WP_307348713.1">
    <property type="nucleotide sequence ID" value="NZ_JAUSVS010000003.1"/>
</dbReference>
<dbReference type="PANTHER" id="PTHR13696">
    <property type="entry name" value="P-LOOP CONTAINING NUCLEOSIDE TRIPHOSPHATE HYDROLASE"/>
    <property type="match status" value="1"/>
</dbReference>
<evidence type="ECO:0000313" key="3">
    <source>
        <dbReference type="Proteomes" id="UP001228905"/>
    </source>
</evidence>
<organism evidence="2 3">
    <name type="scientific">Caulobacter ginsengisoli</name>
    <dbReference type="NCBI Taxonomy" id="400775"/>
    <lineage>
        <taxon>Bacteria</taxon>
        <taxon>Pseudomonadati</taxon>
        <taxon>Pseudomonadota</taxon>
        <taxon>Alphaproteobacteria</taxon>
        <taxon>Caulobacterales</taxon>
        <taxon>Caulobacteraceae</taxon>
        <taxon>Caulobacter</taxon>
    </lineage>
</organism>
<comment type="caution">
    <text evidence="2">The sequence shown here is derived from an EMBL/GenBank/DDBJ whole genome shotgun (WGS) entry which is preliminary data.</text>
</comment>
<dbReference type="InterPro" id="IPR050678">
    <property type="entry name" value="DNA_Partitioning_ATPase"/>
</dbReference>
<name>A0ABU0IQC3_9CAUL</name>
<dbReference type="Gene3D" id="3.40.50.300">
    <property type="entry name" value="P-loop containing nucleotide triphosphate hydrolases"/>
    <property type="match status" value="1"/>
</dbReference>
<feature type="domain" description="AAA" evidence="1">
    <location>
        <begin position="2"/>
        <end position="209"/>
    </location>
</feature>
<dbReference type="Proteomes" id="UP001228905">
    <property type="component" value="Unassembled WGS sequence"/>
</dbReference>
<dbReference type="SUPFAM" id="SSF52540">
    <property type="entry name" value="P-loop containing nucleoside triphosphate hydrolases"/>
    <property type="match status" value="1"/>
</dbReference>
<evidence type="ECO:0000313" key="2">
    <source>
        <dbReference type="EMBL" id="MDQ0464210.1"/>
    </source>
</evidence>
<dbReference type="PANTHER" id="PTHR13696:SF99">
    <property type="entry name" value="COBYRINIC ACID AC-DIAMIDE SYNTHASE"/>
    <property type="match status" value="1"/>
</dbReference>
<evidence type="ECO:0000259" key="1">
    <source>
        <dbReference type="Pfam" id="PF13614"/>
    </source>
</evidence>
<reference evidence="2 3" key="1">
    <citation type="submission" date="2023-07" db="EMBL/GenBank/DDBJ databases">
        <title>Genomic Encyclopedia of Type Strains, Phase IV (KMG-IV): sequencing the most valuable type-strain genomes for metagenomic binning, comparative biology and taxonomic classification.</title>
        <authorList>
            <person name="Goeker M."/>
        </authorList>
    </citation>
    <scope>NUCLEOTIDE SEQUENCE [LARGE SCALE GENOMIC DNA]</scope>
    <source>
        <strain evidence="2 3">DSM 18695</strain>
    </source>
</reference>
<dbReference type="CDD" id="cd02042">
    <property type="entry name" value="ParAB_family"/>
    <property type="match status" value="1"/>
</dbReference>
<accession>A0ABU0IQC3</accession>
<dbReference type="EMBL" id="JAUSVS010000003">
    <property type="protein sequence ID" value="MDQ0464210.1"/>
    <property type="molecule type" value="Genomic_DNA"/>
</dbReference>